<evidence type="ECO:0000313" key="1">
    <source>
        <dbReference type="EMBL" id="KAK1145797.1"/>
    </source>
</evidence>
<sequence>MADPLPPSHLHILRSRRVQIESLIDHGQVKPVLLWHLIAFFLVLPASALLIPRSTRARYLRPLVLILILSFSVEAFQSRRTLLGANGYIVGLIVAWWSIWLMTLLVFHDAERDFRRIERKPLEKDDSQEESVSARSRQHAIQTPKAQNVKPQRPPNEEYPEPLVWQTYPRSWSHRLNWVLGLLLNLRGPEWNWRISSVGPFPASISTQLTSKHRRSRSQEHRKKTPTYKDGRARIRAVAFGFLKTYLALDAIKLLMMRDPYFWGIVSLSHSPPPPPISYILPPIPGLFRVYRLALSGIGIYAAVVFVTALNPLCFLGLSRAFPNAARALTAVPLDAPWLYPEAFGPFLASVLDHGLTGCWSRWWHQLFRFGFLSTAQWLISWLPRRLATHVGLRRFLLTLIVFSLSGLIHASGSYTQFEETRPLSGTFLFFLLQGAGVVVQDLTSKVLASALVPSKPLPRWLCQTANASFAFWWLVFSGGYIADDFSKGGLWLTEPLPVSPLRGLGLGVEGEGWWCWSEPWFQWWDDGTFWGRGLRFM</sequence>
<keyword evidence="2" id="KW-1185">Reference proteome</keyword>
<comment type="caution">
    <text evidence="1">The sequence shown here is derived from an EMBL/GenBank/DDBJ whole genome shotgun (WGS) entry which is preliminary data.</text>
</comment>
<gene>
    <name evidence="1" type="ORF">N8T08_004038</name>
</gene>
<dbReference type="Proteomes" id="UP001177260">
    <property type="component" value="Unassembled WGS sequence"/>
</dbReference>
<organism evidence="1 2">
    <name type="scientific">Aspergillus melleus</name>
    <dbReference type="NCBI Taxonomy" id="138277"/>
    <lineage>
        <taxon>Eukaryota</taxon>
        <taxon>Fungi</taxon>
        <taxon>Dikarya</taxon>
        <taxon>Ascomycota</taxon>
        <taxon>Pezizomycotina</taxon>
        <taxon>Eurotiomycetes</taxon>
        <taxon>Eurotiomycetidae</taxon>
        <taxon>Eurotiales</taxon>
        <taxon>Aspergillaceae</taxon>
        <taxon>Aspergillus</taxon>
        <taxon>Aspergillus subgen. Circumdati</taxon>
    </lineage>
</organism>
<accession>A0ACC3B5Y0</accession>
<evidence type="ECO:0000313" key="2">
    <source>
        <dbReference type="Proteomes" id="UP001177260"/>
    </source>
</evidence>
<proteinExistence type="predicted"/>
<dbReference type="EMBL" id="JAOPJF010000022">
    <property type="protein sequence ID" value="KAK1145797.1"/>
    <property type="molecule type" value="Genomic_DNA"/>
</dbReference>
<reference evidence="1 2" key="1">
    <citation type="journal article" date="2023" name="ACS Omega">
        <title>Identification of the Neoaspergillic Acid Biosynthesis Gene Cluster by Establishing an In Vitro CRISPR-Ribonucleoprotein Genetic System in Aspergillus melleus.</title>
        <authorList>
            <person name="Yuan B."/>
            <person name="Grau M.F."/>
            <person name="Murata R.M."/>
            <person name="Torok T."/>
            <person name="Venkateswaran K."/>
            <person name="Stajich J.E."/>
            <person name="Wang C.C.C."/>
        </authorList>
    </citation>
    <scope>NUCLEOTIDE SEQUENCE [LARGE SCALE GENOMIC DNA]</scope>
    <source>
        <strain evidence="1 2">IMV 1140</strain>
    </source>
</reference>
<protein>
    <submittedName>
        <fullName evidence="1">Uncharacterized protein</fullName>
    </submittedName>
</protein>
<name>A0ACC3B5Y0_9EURO</name>